<accession>A0A8J6LDW1</accession>
<feature type="region of interest" description="Disordered" evidence="1">
    <location>
        <begin position="75"/>
        <end position="109"/>
    </location>
</feature>
<comment type="caution">
    <text evidence="2">The sequence shown here is derived from an EMBL/GenBank/DDBJ whole genome shotgun (WGS) entry which is preliminary data.</text>
</comment>
<evidence type="ECO:0000313" key="2">
    <source>
        <dbReference type="EMBL" id="KAH0817370.1"/>
    </source>
</evidence>
<feature type="compositionally biased region" description="Basic and acidic residues" evidence="1">
    <location>
        <begin position="96"/>
        <end position="109"/>
    </location>
</feature>
<organism evidence="2 3">
    <name type="scientific">Tenebrio molitor</name>
    <name type="common">Yellow mealworm beetle</name>
    <dbReference type="NCBI Taxonomy" id="7067"/>
    <lineage>
        <taxon>Eukaryota</taxon>
        <taxon>Metazoa</taxon>
        <taxon>Ecdysozoa</taxon>
        <taxon>Arthropoda</taxon>
        <taxon>Hexapoda</taxon>
        <taxon>Insecta</taxon>
        <taxon>Pterygota</taxon>
        <taxon>Neoptera</taxon>
        <taxon>Endopterygota</taxon>
        <taxon>Coleoptera</taxon>
        <taxon>Polyphaga</taxon>
        <taxon>Cucujiformia</taxon>
        <taxon>Tenebrionidae</taxon>
        <taxon>Tenebrio</taxon>
    </lineage>
</organism>
<dbReference type="PANTHER" id="PTHR22933:SF18">
    <property type="match status" value="1"/>
</dbReference>
<protein>
    <submittedName>
        <fullName evidence="2">Uncharacterized protein</fullName>
    </submittedName>
</protein>
<evidence type="ECO:0000256" key="1">
    <source>
        <dbReference type="SAM" id="MobiDB-lite"/>
    </source>
</evidence>
<keyword evidence="3" id="KW-1185">Reference proteome</keyword>
<dbReference type="Proteomes" id="UP000719412">
    <property type="component" value="Unassembled WGS sequence"/>
</dbReference>
<dbReference type="PANTHER" id="PTHR22933">
    <property type="entry name" value="FI18007P1-RELATED"/>
    <property type="match status" value="1"/>
</dbReference>
<name>A0A8J6LDW1_TENMO</name>
<sequence length="109" mass="12803">MTTLDSLTTKCCSQVALTCDWWYNVKCSSTAQLYVLNERLYKYILPLAPKFPEDYSGPLVDRYLALKFKEMEEKMKNEKKKDDKSEEEKDDSDQLQDIRNEKAKSSEET</sequence>
<dbReference type="AlphaFoldDB" id="A0A8J6LDW1"/>
<reference evidence="2" key="1">
    <citation type="journal article" date="2020" name="J Insects Food Feed">
        <title>The yellow mealworm (Tenebrio molitor) genome: a resource for the emerging insects as food and feed industry.</title>
        <authorList>
            <person name="Eriksson T."/>
            <person name="Andere A."/>
            <person name="Kelstrup H."/>
            <person name="Emery V."/>
            <person name="Picard C."/>
        </authorList>
    </citation>
    <scope>NUCLEOTIDE SEQUENCE</scope>
    <source>
        <strain evidence="2">Stoneville</strain>
        <tissue evidence="2">Whole head</tissue>
    </source>
</reference>
<feature type="compositionally biased region" description="Basic and acidic residues" evidence="1">
    <location>
        <begin position="75"/>
        <end position="87"/>
    </location>
</feature>
<evidence type="ECO:0000313" key="3">
    <source>
        <dbReference type="Proteomes" id="UP000719412"/>
    </source>
</evidence>
<dbReference type="EMBL" id="JABDTM020019616">
    <property type="protein sequence ID" value="KAH0817370.1"/>
    <property type="molecule type" value="Genomic_DNA"/>
</dbReference>
<reference evidence="2" key="2">
    <citation type="submission" date="2021-08" db="EMBL/GenBank/DDBJ databases">
        <authorList>
            <person name="Eriksson T."/>
        </authorList>
    </citation>
    <scope>NUCLEOTIDE SEQUENCE</scope>
    <source>
        <strain evidence="2">Stoneville</strain>
        <tissue evidence="2">Whole head</tissue>
    </source>
</reference>
<proteinExistence type="predicted"/>
<gene>
    <name evidence="2" type="ORF">GEV33_005421</name>
</gene>
<dbReference type="InterPro" id="IPR052976">
    <property type="entry name" value="Scoloptoxin-like"/>
</dbReference>